<proteinExistence type="predicted"/>
<evidence type="ECO:0000313" key="2">
    <source>
        <dbReference type="EMBL" id="KIM89280.1"/>
    </source>
</evidence>
<keyword evidence="3" id="KW-1185">Reference proteome</keyword>
<protein>
    <submittedName>
        <fullName evidence="2">Uncharacterized protein</fullName>
    </submittedName>
</protein>
<dbReference type="EMBL" id="KN832975">
    <property type="protein sequence ID" value="KIM89280.1"/>
    <property type="molecule type" value="Genomic_DNA"/>
</dbReference>
<feature type="transmembrane region" description="Helical" evidence="1">
    <location>
        <begin position="26"/>
        <end position="49"/>
    </location>
</feature>
<dbReference type="AlphaFoldDB" id="A0A0C3FYM3"/>
<dbReference type="Proteomes" id="UP000054166">
    <property type="component" value="Unassembled WGS sequence"/>
</dbReference>
<sequence length="123" mass="13360">MPLTIDTKAQYREAVKGRLPESWGRYAFSLITATSCLILGILSAILLIVAAVDLQLSWFIVLIYIAFSLFWTSGSLVFQTPHDEGYSPTNLRTALAGTAMGCFMGVGIAMPALMLMRASPARV</sequence>
<dbReference type="InParanoid" id="A0A0C3FYM3"/>
<gene>
    <name evidence="2" type="ORF">PILCRDRAFT_2527</name>
</gene>
<organism evidence="2 3">
    <name type="scientific">Piloderma croceum (strain F 1598)</name>
    <dbReference type="NCBI Taxonomy" id="765440"/>
    <lineage>
        <taxon>Eukaryota</taxon>
        <taxon>Fungi</taxon>
        <taxon>Dikarya</taxon>
        <taxon>Basidiomycota</taxon>
        <taxon>Agaricomycotina</taxon>
        <taxon>Agaricomycetes</taxon>
        <taxon>Agaricomycetidae</taxon>
        <taxon>Atheliales</taxon>
        <taxon>Atheliaceae</taxon>
        <taxon>Piloderma</taxon>
    </lineage>
</organism>
<keyword evidence="1" id="KW-0812">Transmembrane</keyword>
<evidence type="ECO:0000256" key="1">
    <source>
        <dbReference type="SAM" id="Phobius"/>
    </source>
</evidence>
<feature type="transmembrane region" description="Helical" evidence="1">
    <location>
        <begin position="56"/>
        <end position="74"/>
    </location>
</feature>
<reference evidence="2 3" key="1">
    <citation type="submission" date="2014-04" db="EMBL/GenBank/DDBJ databases">
        <authorList>
            <consortium name="DOE Joint Genome Institute"/>
            <person name="Kuo A."/>
            <person name="Tarkka M."/>
            <person name="Buscot F."/>
            <person name="Kohler A."/>
            <person name="Nagy L.G."/>
            <person name="Floudas D."/>
            <person name="Copeland A."/>
            <person name="Barry K.W."/>
            <person name="Cichocki N."/>
            <person name="Veneault-Fourrey C."/>
            <person name="LaButti K."/>
            <person name="Lindquist E.A."/>
            <person name="Lipzen A."/>
            <person name="Lundell T."/>
            <person name="Morin E."/>
            <person name="Murat C."/>
            <person name="Sun H."/>
            <person name="Tunlid A."/>
            <person name="Henrissat B."/>
            <person name="Grigoriev I.V."/>
            <person name="Hibbett D.S."/>
            <person name="Martin F."/>
            <person name="Nordberg H.P."/>
            <person name="Cantor M.N."/>
            <person name="Hua S.X."/>
        </authorList>
    </citation>
    <scope>NUCLEOTIDE SEQUENCE [LARGE SCALE GENOMIC DNA]</scope>
    <source>
        <strain evidence="2 3">F 1598</strain>
    </source>
</reference>
<dbReference type="HOGENOM" id="CLU_2016107_0_0_1"/>
<keyword evidence="1" id="KW-0472">Membrane</keyword>
<feature type="transmembrane region" description="Helical" evidence="1">
    <location>
        <begin position="94"/>
        <end position="116"/>
    </location>
</feature>
<accession>A0A0C3FYM3</accession>
<evidence type="ECO:0000313" key="3">
    <source>
        <dbReference type="Proteomes" id="UP000054166"/>
    </source>
</evidence>
<name>A0A0C3FYM3_PILCF</name>
<keyword evidence="1" id="KW-1133">Transmembrane helix</keyword>
<reference evidence="3" key="2">
    <citation type="submission" date="2015-01" db="EMBL/GenBank/DDBJ databases">
        <title>Evolutionary Origins and Diversification of the Mycorrhizal Mutualists.</title>
        <authorList>
            <consortium name="DOE Joint Genome Institute"/>
            <consortium name="Mycorrhizal Genomics Consortium"/>
            <person name="Kohler A."/>
            <person name="Kuo A."/>
            <person name="Nagy L.G."/>
            <person name="Floudas D."/>
            <person name="Copeland A."/>
            <person name="Barry K.W."/>
            <person name="Cichocki N."/>
            <person name="Veneault-Fourrey C."/>
            <person name="LaButti K."/>
            <person name="Lindquist E.A."/>
            <person name="Lipzen A."/>
            <person name="Lundell T."/>
            <person name="Morin E."/>
            <person name="Murat C."/>
            <person name="Riley R."/>
            <person name="Ohm R."/>
            <person name="Sun H."/>
            <person name="Tunlid A."/>
            <person name="Henrissat B."/>
            <person name="Grigoriev I.V."/>
            <person name="Hibbett D.S."/>
            <person name="Martin F."/>
        </authorList>
    </citation>
    <scope>NUCLEOTIDE SEQUENCE [LARGE SCALE GENOMIC DNA]</scope>
    <source>
        <strain evidence="3">F 1598</strain>
    </source>
</reference>